<comment type="subcellular location">
    <subcellularLocation>
        <location evidence="1">Secreted</location>
    </subcellularLocation>
</comment>
<dbReference type="AlphaFoldDB" id="A0A8C8SC98"/>
<dbReference type="Gene3D" id="2.10.90.10">
    <property type="entry name" value="Cystine-knot cytokines"/>
    <property type="match status" value="1"/>
</dbReference>
<dbReference type="Pfam" id="PF00019">
    <property type="entry name" value="TGF_beta"/>
    <property type="match status" value="1"/>
</dbReference>
<evidence type="ECO:0000256" key="4">
    <source>
        <dbReference type="ARBA" id="ARBA00020473"/>
    </source>
</evidence>
<evidence type="ECO:0000256" key="3">
    <source>
        <dbReference type="ARBA" id="ARBA00011748"/>
    </source>
</evidence>
<evidence type="ECO:0000256" key="10">
    <source>
        <dbReference type="ARBA" id="ARBA00023157"/>
    </source>
</evidence>
<dbReference type="InterPro" id="IPR017948">
    <property type="entry name" value="TGFb_CS"/>
</dbReference>
<evidence type="ECO:0000256" key="13">
    <source>
        <dbReference type="ARBA" id="ARBA00031273"/>
    </source>
</evidence>
<evidence type="ECO:0000313" key="18">
    <source>
        <dbReference type="Ensembl" id="ENSPCEP00000016955.1"/>
    </source>
</evidence>
<feature type="chain" id="PRO_5034259859" description="Muellerian-inhibiting factor" evidence="16">
    <location>
        <begin position="21"/>
        <end position="670"/>
    </location>
</feature>
<evidence type="ECO:0000259" key="17">
    <source>
        <dbReference type="PROSITE" id="PS51362"/>
    </source>
</evidence>
<organism evidence="18 19">
    <name type="scientific">Pelusios castaneus</name>
    <name type="common">West African mud turtle</name>
    <dbReference type="NCBI Taxonomy" id="367368"/>
    <lineage>
        <taxon>Eukaryota</taxon>
        <taxon>Metazoa</taxon>
        <taxon>Chordata</taxon>
        <taxon>Craniata</taxon>
        <taxon>Vertebrata</taxon>
        <taxon>Euteleostomi</taxon>
        <taxon>Archelosauria</taxon>
        <taxon>Testudinata</taxon>
        <taxon>Testudines</taxon>
        <taxon>Pleurodira</taxon>
        <taxon>Pelomedusidae</taxon>
        <taxon>Pelusios</taxon>
    </lineage>
</organism>
<dbReference type="PROSITE" id="PS51362">
    <property type="entry name" value="TGF_BETA_2"/>
    <property type="match status" value="1"/>
</dbReference>
<feature type="signal peptide" evidence="16">
    <location>
        <begin position="1"/>
        <end position="20"/>
    </location>
</feature>
<dbReference type="InterPro" id="IPR021203">
    <property type="entry name" value="Muellerian-inhibiting_factor"/>
</dbReference>
<dbReference type="GO" id="GO:0008083">
    <property type="term" value="F:growth factor activity"/>
    <property type="evidence" value="ECO:0007669"/>
    <property type="project" value="UniProtKB-KW"/>
</dbReference>
<dbReference type="Proteomes" id="UP000694393">
    <property type="component" value="Unplaced"/>
</dbReference>
<evidence type="ECO:0000256" key="11">
    <source>
        <dbReference type="ARBA" id="ARBA00023180"/>
    </source>
</evidence>
<sequence>MRPTLRVAFQCFVLLLPSTALPRNDRDVGGLSPAKELERAFSKELEHGEEQRDREDESTYEGPEPNFMAQKSKATAGIHLVLKHSNPGGDSNGAKCQQLNSEEVEVSPDLGLDSSLHPWPIGGLEGPVCTVKMGRRNSLGQSHLEVVGVLTSYESNFLKEVRHSSWDEGQLETFGICPSGVGHAALLSLKHLHAHLAEPGENRFLVLHLEEVKWDAETKLRFKLLFQEDVGRSLGKIQFASLVFYPGSRERKGSKAREKLLAAGEGLHQKQALCLSRDTRYLLLGASVASANYTHKHLSFDVSLAIWRHGDGGSLLPPEEAQQLLFGTDEKRFTRMTPALLLLVTPRCEEALVPSSFLPAGGVVETAPYPQPRCAETGWADPALNASSPAPGRPGQFLGSLTWFVSRVLSPSGESPTASEPHHRLDVKTMETLPHQPLNLSEGATLEQLVQSEEPLVLLFPPNSQALLERQFGHWRLEGSLLQLLLEKLQAVIQELREIPAFQANVGLFQHLLAFCYYPPGPGSSDVTGLPPGPRKLRTLLLLKALQTVRAHWQEERKVSRQNRSARPQAYCRLQELMVDLYYENFLIIPKRYAANNCEGPCKLPLSTRISNHSTHTVLLLGMQERGAPLQRSPCCVPVKYSSKDFILVTTEGFKVASFPDLVAEECGCR</sequence>
<keyword evidence="8 14" id="KW-0339">Growth factor</keyword>
<proteinExistence type="inferred from homology"/>
<dbReference type="Ensembl" id="ENSPCET00000017553.1">
    <property type="protein sequence ID" value="ENSPCEP00000016955.1"/>
    <property type="gene ID" value="ENSPCEG00000013018.1"/>
</dbReference>
<evidence type="ECO:0000256" key="9">
    <source>
        <dbReference type="ARBA" id="ARBA00023156"/>
    </source>
</evidence>
<keyword evidence="5" id="KW-0964">Secreted</keyword>
<comment type="subunit">
    <text evidence="3">Homodimer; disulfide-linked.</text>
</comment>
<keyword evidence="19" id="KW-1185">Reference proteome</keyword>
<keyword evidence="6 16" id="KW-0732">Signal</keyword>
<evidence type="ECO:0000256" key="14">
    <source>
        <dbReference type="RuleBase" id="RU000354"/>
    </source>
</evidence>
<evidence type="ECO:0000256" key="12">
    <source>
        <dbReference type="ARBA" id="ARBA00030008"/>
    </source>
</evidence>
<dbReference type="InterPro" id="IPR029034">
    <property type="entry name" value="Cystine-knot_cytokine"/>
</dbReference>
<evidence type="ECO:0000256" key="5">
    <source>
        <dbReference type="ARBA" id="ARBA00022525"/>
    </source>
</evidence>
<dbReference type="GO" id="GO:0030154">
    <property type="term" value="P:cell differentiation"/>
    <property type="evidence" value="ECO:0007669"/>
    <property type="project" value="UniProtKB-KW"/>
</dbReference>
<keyword evidence="7" id="KW-0221">Differentiation</keyword>
<dbReference type="CDD" id="cd13757">
    <property type="entry name" value="TGF_beta_AMH"/>
    <property type="match status" value="1"/>
</dbReference>
<dbReference type="Pfam" id="PF04709">
    <property type="entry name" value="AMH_N"/>
    <property type="match status" value="1"/>
</dbReference>
<evidence type="ECO:0000256" key="16">
    <source>
        <dbReference type="SAM" id="SignalP"/>
    </source>
</evidence>
<evidence type="ECO:0000256" key="2">
    <source>
        <dbReference type="ARBA" id="ARBA00006656"/>
    </source>
</evidence>
<dbReference type="SMART" id="SM00204">
    <property type="entry name" value="TGFB"/>
    <property type="match status" value="1"/>
</dbReference>
<dbReference type="FunFam" id="2.10.90.10:FF:000033">
    <property type="entry name" value="Muellerian-inhibiting factor"/>
    <property type="match status" value="1"/>
</dbReference>
<accession>A0A8C8SC98</accession>
<dbReference type="SUPFAM" id="SSF57501">
    <property type="entry name" value="Cystine-knot cytokines"/>
    <property type="match status" value="1"/>
</dbReference>
<evidence type="ECO:0000256" key="1">
    <source>
        <dbReference type="ARBA" id="ARBA00004613"/>
    </source>
</evidence>
<comment type="similarity">
    <text evidence="2 14">Belongs to the TGF-beta family.</text>
</comment>
<keyword evidence="11" id="KW-0325">Glycoprotein</keyword>
<dbReference type="InterPro" id="IPR006799">
    <property type="entry name" value="AMH_N"/>
</dbReference>
<feature type="region of interest" description="Disordered" evidence="15">
    <location>
        <begin position="42"/>
        <end position="65"/>
    </location>
</feature>
<reference evidence="18" key="1">
    <citation type="submission" date="2025-08" db="UniProtKB">
        <authorList>
            <consortium name="Ensembl"/>
        </authorList>
    </citation>
    <scope>IDENTIFICATION</scope>
</reference>
<dbReference type="GO" id="GO:0005615">
    <property type="term" value="C:extracellular space"/>
    <property type="evidence" value="ECO:0007669"/>
    <property type="project" value="TreeGrafter"/>
</dbReference>
<dbReference type="GO" id="GO:0007506">
    <property type="term" value="P:gonadal mesoderm development"/>
    <property type="evidence" value="ECO:0007669"/>
    <property type="project" value="UniProtKB-KW"/>
</dbReference>
<dbReference type="InterPro" id="IPR001839">
    <property type="entry name" value="TGF-b_C"/>
</dbReference>
<reference evidence="18" key="2">
    <citation type="submission" date="2025-09" db="UniProtKB">
        <authorList>
            <consortium name="Ensembl"/>
        </authorList>
    </citation>
    <scope>IDENTIFICATION</scope>
</reference>
<evidence type="ECO:0000256" key="8">
    <source>
        <dbReference type="ARBA" id="ARBA00023030"/>
    </source>
</evidence>
<keyword evidence="10" id="KW-1015">Disulfide bond</keyword>
<feature type="compositionally biased region" description="Basic and acidic residues" evidence="15">
    <location>
        <begin position="42"/>
        <end position="57"/>
    </location>
</feature>
<evidence type="ECO:0000256" key="6">
    <source>
        <dbReference type="ARBA" id="ARBA00022729"/>
    </source>
</evidence>
<keyword evidence="9" id="KW-0334">Gonadal differentiation</keyword>
<feature type="domain" description="TGF-beta family profile" evidence="17">
    <location>
        <begin position="556"/>
        <end position="670"/>
    </location>
</feature>
<evidence type="ECO:0000313" key="19">
    <source>
        <dbReference type="Proteomes" id="UP000694393"/>
    </source>
</evidence>
<dbReference type="GO" id="GO:0001880">
    <property type="term" value="P:Mullerian duct regression"/>
    <property type="evidence" value="ECO:0007669"/>
    <property type="project" value="TreeGrafter"/>
</dbReference>
<evidence type="ECO:0000256" key="7">
    <source>
        <dbReference type="ARBA" id="ARBA00022782"/>
    </source>
</evidence>
<evidence type="ECO:0000256" key="15">
    <source>
        <dbReference type="SAM" id="MobiDB-lite"/>
    </source>
</evidence>
<dbReference type="PANTHER" id="PTHR15009">
    <property type="entry name" value="MUELLERIAN-INHIBITING FACTOR"/>
    <property type="match status" value="1"/>
</dbReference>
<dbReference type="PROSITE" id="PS00250">
    <property type="entry name" value="TGF_BETA_1"/>
    <property type="match status" value="1"/>
</dbReference>
<protein>
    <recommendedName>
        <fullName evidence="4">Muellerian-inhibiting factor</fullName>
    </recommendedName>
    <alternativeName>
        <fullName evidence="12">Anti-Muellerian hormone</fullName>
    </alternativeName>
    <alternativeName>
        <fullName evidence="13">Muellerian-inhibiting substance</fullName>
    </alternativeName>
</protein>
<name>A0A8C8SC98_9SAUR</name>
<dbReference type="PANTHER" id="PTHR15009:SF4">
    <property type="entry name" value="MUELLERIAN-INHIBITING FACTOR"/>
    <property type="match status" value="1"/>
</dbReference>